<protein>
    <submittedName>
        <fullName evidence="1">Uncharacterized protein</fullName>
    </submittedName>
</protein>
<sequence length="73" mass="8199">QTKVPAATNPDYKTKYPVYRGALYQLSSTYTIEPGDGLNQLIKDNPSWEGLANPSFKYSDKELYYPVTPGSHL</sequence>
<proteinExistence type="predicted"/>
<feature type="non-terminal residue" evidence="1">
    <location>
        <position position="1"/>
    </location>
</feature>
<dbReference type="EMBL" id="FNNQ01000018">
    <property type="protein sequence ID" value="SDX44295.1"/>
    <property type="molecule type" value="Genomic_DNA"/>
</dbReference>
<organism evidence="1 2">
    <name type="scientific">Marininema mesophilum</name>
    <dbReference type="NCBI Taxonomy" id="1048340"/>
    <lineage>
        <taxon>Bacteria</taxon>
        <taxon>Bacillati</taxon>
        <taxon>Bacillota</taxon>
        <taxon>Bacilli</taxon>
        <taxon>Bacillales</taxon>
        <taxon>Thermoactinomycetaceae</taxon>
        <taxon>Marininema</taxon>
    </lineage>
</organism>
<gene>
    <name evidence="1" type="ORF">SAMN05444487_1181</name>
</gene>
<dbReference type="AlphaFoldDB" id="A0A1H3BR87"/>
<evidence type="ECO:0000313" key="2">
    <source>
        <dbReference type="Proteomes" id="UP000198534"/>
    </source>
</evidence>
<keyword evidence="2" id="KW-1185">Reference proteome</keyword>
<dbReference type="Proteomes" id="UP000198534">
    <property type="component" value="Unassembled WGS sequence"/>
</dbReference>
<name>A0A1H3BR87_9BACL</name>
<evidence type="ECO:0000313" key="1">
    <source>
        <dbReference type="EMBL" id="SDX44295.1"/>
    </source>
</evidence>
<reference evidence="1 2" key="1">
    <citation type="submission" date="2016-10" db="EMBL/GenBank/DDBJ databases">
        <authorList>
            <person name="de Groot N.N."/>
        </authorList>
    </citation>
    <scope>NUCLEOTIDE SEQUENCE [LARGE SCALE GENOMIC DNA]</scope>
    <source>
        <strain evidence="1 2">DSM 45610</strain>
    </source>
</reference>
<accession>A0A1H3BR87</accession>